<keyword evidence="3" id="KW-1133">Transmembrane helix</keyword>
<evidence type="ECO:0000259" key="5">
    <source>
        <dbReference type="PROSITE" id="PS50927"/>
    </source>
</evidence>
<feature type="transmembrane region" description="Helical" evidence="3">
    <location>
        <begin position="432"/>
        <end position="457"/>
    </location>
</feature>
<organism evidence="7 8">
    <name type="scientific">Spinacia oleracea</name>
    <name type="common">Spinach</name>
    <dbReference type="NCBI Taxonomy" id="3562"/>
    <lineage>
        <taxon>Eukaryota</taxon>
        <taxon>Viridiplantae</taxon>
        <taxon>Streptophyta</taxon>
        <taxon>Embryophyta</taxon>
        <taxon>Tracheophyta</taxon>
        <taxon>Spermatophyta</taxon>
        <taxon>Magnoliopsida</taxon>
        <taxon>eudicotyledons</taxon>
        <taxon>Gunneridae</taxon>
        <taxon>Pentapetalae</taxon>
        <taxon>Caryophyllales</taxon>
        <taxon>Chenopodiaceae</taxon>
        <taxon>Chenopodioideae</taxon>
        <taxon>Anserineae</taxon>
        <taxon>Spinacia</taxon>
    </lineage>
</organism>
<feature type="domain" description="Bulb-type lectin" evidence="5">
    <location>
        <begin position="42"/>
        <end position="158"/>
    </location>
</feature>
<dbReference type="Proteomes" id="UP000813463">
    <property type="component" value="Chromosome 5"/>
</dbReference>
<evidence type="ECO:0000259" key="6">
    <source>
        <dbReference type="PROSITE" id="PS50948"/>
    </source>
</evidence>
<dbReference type="Pfam" id="PF01453">
    <property type="entry name" value="B_lectin"/>
    <property type="match status" value="1"/>
</dbReference>
<reference evidence="8" key="2">
    <citation type="submission" date="2025-08" db="UniProtKB">
        <authorList>
            <consortium name="RefSeq"/>
        </authorList>
    </citation>
    <scope>IDENTIFICATION</scope>
    <source>
        <tissue evidence="8">Leaf</tissue>
    </source>
</reference>
<dbReference type="GO" id="GO:0004672">
    <property type="term" value="F:protein kinase activity"/>
    <property type="evidence" value="ECO:0000318"/>
    <property type="project" value="GO_Central"/>
</dbReference>
<evidence type="ECO:0000256" key="4">
    <source>
        <dbReference type="SAM" id="SignalP"/>
    </source>
</evidence>
<dbReference type="SMART" id="SM00108">
    <property type="entry name" value="B_lectin"/>
    <property type="match status" value="1"/>
</dbReference>
<dbReference type="Pfam" id="PF00024">
    <property type="entry name" value="PAN_1"/>
    <property type="match status" value="1"/>
</dbReference>
<keyword evidence="1 4" id="KW-0732">Signal</keyword>
<dbReference type="PANTHER" id="PTHR47976:SF120">
    <property type="entry name" value="G-TYPE LECTIN S-RECEPTOR-LIKE SERINE_THREONINE-PROTEIN KINASE SD2-5"/>
    <property type="match status" value="1"/>
</dbReference>
<evidence type="ECO:0000313" key="8">
    <source>
        <dbReference type="RefSeq" id="XP_021850704.1"/>
    </source>
</evidence>
<feature type="chain" id="PRO_5040117267" evidence="4">
    <location>
        <begin position="24"/>
        <end position="471"/>
    </location>
</feature>
<dbReference type="InterPro" id="IPR051343">
    <property type="entry name" value="G-type_lectin_kinases/EP1-like"/>
</dbReference>
<dbReference type="SMART" id="SM00473">
    <property type="entry name" value="PAN_AP"/>
    <property type="match status" value="1"/>
</dbReference>
<dbReference type="SUPFAM" id="SSF51110">
    <property type="entry name" value="alpha-D-mannose-specific plant lectins"/>
    <property type="match status" value="1"/>
</dbReference>
<keyword evidence="7" id="KW-1185">Reference proteome</keyword>
<keyword evidence="2" id="KW-0325">Glycoprotein</keyword>
<evidence type="ECO:0000313" key="7">
    <source>
        <dbReference type="Proteomes" id="UP000813463"/>
    </source>
</evidence>
<dbReference type="OrthoDB" id="740822at2759"/>
<evidence type="ECO:0000256" key="2">
    <source>
        <dbReference type="ARBA" id="ARBA00023180"/>
    </source>
</evidence>
<dbReference type="InterPro" id="IPR001480">
    <property type="entry name" value="Bulb-type_lectin_dom"/>
</dbReference>
<dbReference type="PANTHER" id="PTHR47976">
    <property type="entry name" value="G-TYPE LECTIN S-RECEPTOR-LIKE SERINE/THREONINE-PROTEIN KINASE SD2-5"/>
    <property type="match status" value="1"/>
</dbReference>
<evidence type="ECO:0000256" key="3">
    <source>
        <dbReference type="SAM" id="Phobius"/>
    </source>
</evidence>
<dbReference type="InterPro" id="IPR035446">
    <property type="entry name" value="SLSG/EP1"/>
</dbReference>
<dbReference type="Gene3D" id="2.90.10.10">
    <property type="entry name" value="Bulb-type lectin domain"/>
    <property type="match status" value="1"/>
</dbReference>
<keyword evidence="3" id="KW-0812">Transmembrane</keyword>
<gene>
    <name evidence="8" type="primary">LOC110790224</name>
</gene>
<evidence type="ECO:0000256" key="1">
    <source>
        <dbReference type="ARBA" id="ARBA00022729"/>
    </source>
</evidence>
<dbReference type="InterPro" id="IPR003609">
    <property type="entry name" value="Pan_app"/>
</dbReference>
<accession>A0A9R0JXH5</accession>
<keyword evidence="3" id="KW-0472">Membrane</keyword>
<dbReference type="RefSeq" id="XP_021850704.1">
    <property type="nucleotide sequence ID" value="XM_021995012.2"/>
</dbReference>
<reference evidence="7" key="1">
    <citation type="journal article" date="2021" name="Nat. Commun.">
        <title>Genomic analyses provide insights into spinach domestication and the genetic basis of agronomic traits.</title>
        <authorList>
            <person name="Cai X."/>
            <person name="Sun X."/>
            <person name="Xu C."/>
            <person name="Sun H."/>
            <person name="Wang X."/>
            <person name="Ge C."/>
            <person name="Zhang Z."/>
            <person name="Wang Q."/>
            <person name="Fei Z."/>
            <person name="Jiao C."/>
            <person name="Wang Q."/>
        </authorList>
    </citation>
    <scope>NUCLEOTIDE SEQUENCE [LARGE SCALE GENOMIC DNA]</scope>
    <source>
        <strain evidence="7">cv. Varoflay</strain>
    </source>
</reference>
<dbReference type="KEGG" id="soe:110790224"/>
<feature type="signal peptide" evidence="4">
    <location>
        <begin position="1"/>
        <end position="23"/>
    </location>
</feature>
<feature type="domain" description="Apple" evidence="6">
    <location>
        <begin position="338"/>
        <end position="417"/>
    </location>
</feature>
<dbReference type="PROSITE" id="PS50927">
    <property type="entry name" value="BULB_LECTIN"/>
    <property type="match status" value="1"/>
</dbReference>
<dbReference type="PIRSF" id="PIRSF002686">
    <property type="entry name" value="SLG"/>
    <property type="match status" value="1"/>
</dbReference>
<dbReference type="InterPro" id="IPR036426">
    <property type="entry name" value="Bulb-type_lectin_dom_sf"/>
</dbReference>
<dbReference type="PROSITE" id="PS50948">
    <property type="entry name" value="PAN"/>
    <property type="match status" value="1"/>
</dbReference>
<dbReference type="GeneID" id="110790224"/>
<sequence>MKLMYKLCLIILVLFMLIKLGCCKSDVSAGYTFSLAIPSDYSGDFNGKAYLMETDQMPLNFRTAMSVEAIDGRYACSLQVFLGNVKVWSSGHVSNFFTSDTCVLEFTKMGDLRLKGLNQEIGWRTGTSGQGVEKLQLLDSGNLVLVDAQERIKWQTFNFPTNILLLGQRLSVATHLTSFPTNNYSTSFFSFEIHHDKVALYLNSGRNNDNYYKYSYWEFHSSQTRNITYIELASKGLEFFDDKYENFTQILSPYQEPVRFLSLDNDTGNLGLYYYSPYKDKFEASFQVLNTTCDLPLACSSYGICTFSKTCSCIRLLIRDQDTTNDNCNEGLFTGNLCGKDEVGIMLELKDASSLLKNATSMTNSSKTGCANSCLNDCECAAALYSSRTRECMFFDVVRGVKQVNRGSGLSYLVKVPKGRTGKLKKSGLRKWVLILILIADGIVLFLVLGGLGYFIVWRRKKRLRDGNYSS</sequence>
<name>A0A9R0JXH5_SPIOL</name>
<protein>
    <submittedName>
        <fullName evidence="8">G-type lectin S-receptor-like serine/threonine-protein kinase SD2-5</fullName>
    </submittedName>
</protein>
<proteinExistence type="predicted"/>
<dbReference type="AlphaFoldDB" id="A0A9R0JXH5"/>